<dbReference type="FunFam" id="1.10.20.10:FF:000110">
    <property type="entry name" value="Nuclear factor Y, subunit B1"/>
    <property type="match status" value="1"/>
</dbReference>
<dbReference type="PROSITE" id="PS00685">
    <property type="entry name" value="NFYB_HAP3"/>
    <property type="match status" value="1"/>
</dbReference>
<evidence type="ECO:0000256" key="16">
    <source>
        <dbReference type="SAM" id="MobiDB-lite"/>
    </source>
</evidence>
<evidence type="ECO:0000256" key="12">
    <source>
        <dbReference type="ARBA" id="ARBA00023159"/>
    </source>
</evidence>
<dbReference type="SUPFAM" id="SSF52058">
    <property type="entry name" value="L domain-like"/>
    <property type="match status" value="1"/>
</dbReference>
<evidence type="ECO:0000259" key="18">
    <source>
        <dbReference type="PROSITE" id="PS50011"/>
    </source>
</evidence>
<dbReference type="Pfam" id="PF07714">
    <property type="entry name" value="PK_Tyr_Ser-Thr"/>
    <property type="match status" value="1"/>
</dbReference>
<feature type="region of interest" description="Disordered" evidence="16">
    <location>
        <begin position="1346"/>
        <end position="1396"/>
    </location>
</feature>
<feature type="chain" id="PRO_5035794274" description="Protein kinase domain-containing protein" evidence="17">
    <location>
        <begin position="24"/>
        <end position="1396"/>
    </location>
</feature>
<dbReference type="InterPro" id="IPR025875">
    <property type="entry name" value="Leu-rich_rpt_4"/>
</dbReference>
<keyword evidence="14" id="KW-0539">Nucleus</keyword>
<evidence type="ECO:0000256" key="7">
    <source>
        <dbReference type="ARBA" id="ARBA00022737"/>
    </source>
</evidence>
<dbReference type="PANTHER" id="PTHR45631:SF68">
    <property type="entry name" value="REPEAT FAMILY PROTEIN, PUTATIVE, EXPRESSED-RELATED"/>
    <property type="match status" value="1"/>
</dbReference>
<evidence type="ECO:0000256" key="6">
    <source>
        <dbReference type="ARBA" id="ARBA00022729"/>
    </source>
</evidence>
<dbReference type="InterPro" id="IPR009072">
    <property type="entry name" value="Histone-fold"/>
</dbReference>
<dbReference type="PRINTS" id="PR00615">
    <property type="entry name" value="CCAATSUBUNTA"/>
</dbReference>
<evidence type="ECO:0000256" key="1">
    <source>
        <dbReference type="ARBA" id="ARBA00004123"/>
    </source>
</evidence>
<evidence type="ECO:0000256" key="10">
    <source>
        <dbReference type="ARBA" id="ARBA00023125"/>
    </source>
</evidence>
<keyword evidence="13" id="KW-0804">Transcription</keyword>
<evidence type="ECO:0000256" key="5">
    <source>
        <dbReference type="ARBA" id="ARBA00022692"/>
    </source>
</evidence>
<proteinExistence type="inferred from homology"/>
<dbReference type="PROSITE" id="PS50011">
    <property type="entry name" value="PROTEIN_KINASE_DOM"/>
    <property type="match status" value="1"/>
</dbReference>
<dbReference type="EMBL" id="LR999454">
    <property type="protein sequence ID" value="CAE6034165.1"/>
    <property type="molecule type" value="Genomic_DNA"/>
</dbReference>
<keyword evidence="12" id="KW-0010">Activator</keyword>
<evidence type="ECO:0000256" key="2">
    <source>
        <dbReference type="ARBA" id="ARBA00004167"/>
    </source>
</evidence>
<dbReference type="GO" id="GO:0016020">
    <property type="term" value="C:membrane"/>
    <property type="evidence" value="ECO:0007669"/>
    <property type="project" value="UniProtKB-SubCell"/>
</dbReference>
<feature type="binding site" evidence="15">
    <location>
        <position position="631"/>
    </location>
    <ligand>
        <name>ATP</name>
        <dbReference type="ChEBI" id="CHEBI:30616"/>
    </ligand>
</feature>
<dbReference type="GO" id="GO:0046982">
    <property type="term" value="F:protein heterodimerization activity"/>
    <property type="evidence" value="ECO:0007669"/>
    <property type="project" value="InterPro"/>
</dbReference>
<name>A0A8S2ABP2_ARAAE</name>
<keyword evidence="20" id="KW-1185">Reference proteome</keyword>
<dbReference type="SUPFAM" id="SSF56112">
    <property type="entry name" value="Protein kinase-like (PK-like)"/>
    <property type="match status" value="1"/>
</dbReference>
<evidence type="ECO:0000256" key="4">
    <source>
        <dbReference type="ARBA" id="ARBA00022614"/>
    </source>
</evidence>
<comment type="similarity">
    <text evidence="3">Belongs to the NFYB/HAP3 subunit family.</text>
</comment>
<evidence type="ECO:0000313" key="19">
    <source>
        <dbReference type="EMBL" id="CAE6034165.1"/>
    </source>
</evidence>
<keyword evidence="4" id="KW-0433">Leucine-rich repeat</keyword>
<dbReference type="InterPro" id="IPR017441">
    <property type="entry name" value="Protein_kinase_ATP_BS"/>
</dbReference>
<dbReference type="GO" id="GO:0006355">
    <property type="term" value="P:regulation of DNA-templated transcription"/>
    <property type="evidence" value="ECO:0007669"/>
    <property type="project" value="InterPro"/>
</dbReference>
<dbReference type="Pfam" id="PF12799">
    <property type="entry name" value="LRR_4"/>
    <property type="match status" value="1"/>
</dbReference>
<evidence type="ECO:0000256" key="15">
    <source>
        <dbReference type="PROSITE-ProRule" id="PRU10141"/>
    </source>
</evidence>
<sequence length="1396" mass="155388">MVRISLLLLCLLVSTCLFTSSSAQAPGFVSLDCGGAEPFTDELGLKWSPDNHLIYGETAKISSLNETRAQYTTLRHFPADSRKYCYTLNVTSRNRYLLRATFLYGNFDNSNNVYPKFDISLGATHWATIEISETYTIETAELVFLASTPSVSVCLSNATTGQPFISTLELRQLNGSMYSTGYEDRFYLSVAARINFGAESEASVRYPDDPYDRLWESDLHKKPNYLVDVAAGTVRVSTTLPIESSVDDRPPQKVMQTAVVGTNGSLTYRMNLDGFPGSGRAFTYFAEIEDLADDESRKFRLVLPDHPEFSKAVVNIKENTQKPYRAYEPGYPNITLPFVLSFKFAKTADSSRGPILNAMEICKYLRKSDGSIDATVMANVASLYSSTEWAQEGGDPCSPSPWSWVQCNSDPQPRVVAIKLSNMNLTGNIPSDLVKLTGLVELWLDGNSFTGPIPDFSRCPNLEIIHLENNRLTGKIPSSLAKLPNLKELYLQNNLLSGTIPSDLTKDVISNFSGNLNLEESGDKGKKLGVIIGASVGAFVLLIATIISCIFMCKSKKNNKLGKTSAELTNRPLPIQRVSSTLSEAHGDAAHCFTLYEIEEATKKFEKRIGSGGFGIVYYGKTREGKEIAVKVLANNSYQGKREFANEVTLLSRIHHRNLVQFLGYCQEEGKNMLVYEFMHNGTLKEHLYGVVPRDRRISWIKRLEIAEDAARGIEYLHTGYYISQQLTEKSDVYSFGVILLELMSGQEAISNESFGVNCRNIVQWAKMHIDNGDIRGIIDPALAEDDYSLQSMWKIAEKALLCVKPHGNMRPSMSEVQKDIQDAIRIEKEALAARGGISDEFSRSSAHSSSLNMGMLDLAGSQNYVSIDESVLQPTAPLSKMGFGGSFVGIEAYGEDEIPEALDEKLIEDGMIMYNPKGSVNLMIEDITSIECNYSDKPHNLMVISKKIPEDNESMRVLSALKSRGRNVLLVQPDDEAASEKLFLTPESISDCTRYLNGEKPIDEIVDYTSSCTSWETDTDYYTDTEKEESNVLLVHDTDTDKEESNVLLVQPHDDVASEKLFHTSSSVSDYTRLLDGGKPMDQSKIKTALEEKEYLGEMTIWAYADKITFSVDLMDEYRKAKIYFLPGGDKNARFYRMIHDIQLWEIDTLPLRYSTESNVIVISNNIPGDIDFIECLKCSASRGYNNLLVQPNEAAPEKPETSEWPRYLLHGGKPIGFFLSEMAESQAKSPGGCGSHESGGEQSPRSLHVREQDRFLPIANISRIMKRGLPANGKIAKDAKEIVQECVSEFISFITSEASDKCQREKRKTINGDDLLWAMATLGFEDYMEPLKVYLMRYREGDTKGSAKGGDANAKKDGQSSQNGQFSHQGSFSQGPYGNSQAQQHMMVQMPGTD</sequence>
<gene>
    <name evidence="19" type="ORF">AARE701A_LOCUS10718</name>
</gene>
<dbReference type="InterPro" id="IPR011009">
    <property type="entry name" value="Kinase-like_dom_sf"/>
</dbReference>
<keyword evidence="7" id="KW-0677">Repeat</keyword>
<dbReference type="InterPro" id="IPR024788">
    <property type="entry name" value="Malectin-like_Carb-bd_dom"/>
</dbReference>
<keyword evidence="9" id="KW-0805">Transcription regulation</keyword>
<keyword evidence="8" id="KW-1133">Transmembrane helix</keyword>
<dbReference type="SUPFAM" id="SSF47113">
    <property type="entry name" value="Histone-fold"/>
    <property type="match status" value="1"/>
</dbReference>
<dbReference type="Gene3D" id="1.10.20.10">
    <property type="entry name" value="Histone, subunit A"/>
    <property type="match status" value="1"/>
</dbReference>
<dbReference type="CDD" id="cd22907">
    <property type="entry name" value="HFD_NFYB"/>
    <property type="match status" value="1"/>
</dbReference>
<evidence type="ECO:0000313" key="20">
    <source>
        <dbReference type="Proteomes" id="UP000682877"/>
    </source>
</evidence>
<dbReference type="InterPro" id="IPR003956">
    <property type="entry name" value="Transcrpt_fac_NFYB/HAP3_CS"/>
</dbReference>
<dbReference type="InterPro" id="IPR000719">
    <property type="entry name" value="Prot_kinase_dom"/>
</dbReference>
<protein>
    <recommendedName>
        <fullName evidence="18">Protein kinase domain-containing protein</fullName>
    </recommendedName>
</protein>
<dbReference type="PROSITE" id="PS00107">
    <property type="entry name" value="PROTEIN_KINASE_ATP"/>
    <property type="match status" value="1"/>
</dbReference>
<evidence type="ECO:0000256" key="14">
    <source>
        <dbReference type="ARBA" id="ARBA00023242"/>
    </source>
</evidence>
<dbReference type="Gene3D" id="1.10.510.10">
    <property type="entry name" value="Transferase(Phosphotransferase) domain 1"/>
    <property type="match status" value="2"/>
</dbReference>
<dbReference type="GO" id="GO:0043565">
    <property type="term" value="F:sequence-specific DNA binding"/>
    <property type="evidence" value="ECO:0007669"/>
    <property type="project" value="InterPro"/>
</dbReference>
<dbReference type="PANTHER" id="PTHR45631">
    <property type="entry name" value="OS07G0107800 PROTEIN-RELATED"/>
    <property type="match status" value="1"/>
</dbReference>
<reference evidence="19" key="1">
    <citation type="submission" date="2021-01" db="EMBL/GenBank/DDBJ databases">
        <authorList>
            <person name="Bezrukov I."/>
        </authorList>
    </citation>
    <scope>NUCLEOTIDE SEQUENCE</scope>
</reference>
<feature type="region of interest" description="Disordered" evidence="16">
    <location>
        <begin position="1228"/>
        <end position="1251"/>
    </location>
</feature>
<comment type="subcellular location">
    <subcellularLocation>
        <location evidence="2">Membrane</location>
        <topology evidence="2">Single-pass membrane protein</topology>
    </subcellularLocation>
    <subcellularLocation>
        <location evidence="1">Nucleus</location>
    </subcellularLocation>
</comment>
<dbReference type="FunFam" id="3.80.10.10:FF:001357">
    <property type="entry name" value="Leucine-rich repeat protein kinase family protein"/>
    <property type="match status" value="1"/>
</dbReference>
<feature type="domain" description="Protein kinase" evidence="18">
    <location>
        <begin position="603"/>
        <end position="857"/>
    </location>
</feature>
<dbReference type="InterPro" id="IPR001245">
    <property type="entry name" value="Ser-Thr/Tyr_kinase_cat_dom"/>
</dbReference>
<dbReference type="Pfam" id="PF00808">
    <property type="entry name" value="CBFD_NFYB_HMF"/>
    <property type="match status" value="1"/>
</dbReference>
<evidence type="ECO:0000256" key="11">
    <source>
        <dbReference type="ARBA" id="ARBA00023136"/>
    </source>
</evidence>
<feature type="signal peptide" evidence="17">
    <location>
        <begin position="1"/>
        <end position="23"/>
    </location>
</feature>
<dbReference type="GO" id="GO:0005634">
    <property type="term" value="C:nucleus"/>
    <property type="evidence" value="ECO:0007669"/>
    <property type="project" value="UniProtKB-SubCell"/>
</dbReference>
<organism evidence="19 20">
    <name type="scientific">Arabidopsis arenosa</name>
    <name type="common">Sand rock-cress</name>
    <name type="synonym">Cardaminopsis arenosa</name>
    <dbReference type="NCBI Taxonomy" id="38785"/>
    <lineage>
        <taxon>Eukaryota</taxon>
        <taxon>Viridiplantae</taxon>
        <taxon>Streptophyta</taxon>
        <taxon>Embryophyta</taxon>
        <taxon>Tracheophyta</taxon>
        <taxon>Spermatophyta</taxon>
        <taxon>Magnoliopsida</taxon>
        <taxon>eudicotyledons</taxon>
        <taxon>Gunneridae</taxon>
        <taxon>Pentapetalae</taxon>
        <taxon>rosids</taxon>
        <taxon>malvids</taxon>
        <taxon>Brassicales</taxon>
        <taxon>Brassicaceae</taxon>
        <taxon>Camelineae</taxon>
        <taxon>Arabidopsis</taxon>
    </lineage>
</organism>
<evidence type="ECO:0000256" key="17">
    <source>
        <dbReference type="SAM" id="SignalP"/>
    </source>
</evidence>
<evidence type="ECO:0000256" key="13">
    <source>
        <dbReference type="ARBA" id="ARBA00023163"/>
    </source>
</evidence>
<dbReference type="InterPro" id="IPR003958">
    <property type="entry name" value="CBFA_NFYB_domain"/>
</dbReference>
<keyword evidence="5" id="KW-0812">Transmembrane</keyword>
<keyword evidence="15" id="KW-0547">Nucleotide-binding</keyword>
<accession>A0A8S2ABP2</accession>
<dbReference type="Proteomes" id="UP000682877">
    <property type="component" value="Chromosome 4"/>
</dbReference>
<feature type="compositionally biased region" description="Polar residues" evidence="16">
    <location>
        <begin position="1361"/>
        <end position="1388"/>
    </location>
</feature>
<evidence type="ECO:0000256" key="9">
    <source>
        <dbReference type="ARBA" id="ARBA00023015"/>
    </source>
</evidence>
<keyword evidence="15" id="KW-0067">ATP-binding</keyword>
<dbReference type="InterPro" id="IPR032675">
    <property type="entry name" value="LRR_dom_sf"/>
</dbReference>
<dbReference type="Pfam" id="PF12819">
    <property type="entry name" value="Malectin_like"/>
    <property type="match status" value="1"/>
</dbReference>
<keyword evidence="6 17" id="KW-0732">Signal</keyword>
<keyword evidence="10" id="KW-0238">DNA-binding</keyword>
<dbReference type="Gene3D" id="3.80.10.10">
    <property type="entry name" value="Ribonuclease Inhibitor"/>
    <property type="match status" value="1"/>
</dbReference>
<evidence type="ECO:0000256" key="8">
    <source>
        <dbReference type="ARBA" id="ARBA00022989"/>
    </source>
</evidence>
<evidence type="ECO:0000256" key="3">
    <source>
        <dbReference type="ARBA" id="ARBA00009053"/>
    </source>
</evidence>
<keyword evidence="11" id="KW-0472">Membrane</keyword>
<dbReference type="FunFam" id="3.30.200.20:FF:000394">
    <property type="entry name" value="Leucine-rich repeat receptor-like protein kinase"/>
    <property type="match status" value="1"/>
</dbReference>
<dbReference type="GO" id="GO:0004672">
    <property type="term" value="F:protein kinase activity"/>
    <property type="evidence" value="ECO:0007669"/>
    <property type="project" value="InterPro"/>
</dbReference>
<dbReference type="GO" id="GO:0005524">
    <property type="term" value="F:ATP binding"/>
    <property type="evidence" value="ECO:0007669"/>
    <property type="project" value="UniProtKB-UniRule"/>
</dbReference>